<dbReference type="AlphaFoldDB" id="A0A1U7Z5V0"/>
<dbReference type="PANTHER" id="PTHR48221">
    <property type="entry name" value="ACYL-COA SYNTHETASE FAMILY PROTEIN"/>
    <property type="match status" value="1"/>
</dbReference>
<dbReference type="Proteomes" id="UP000189703">
    <property type="component" value="Unplaced"/>
</dbReference>
<proteinExistence type="predicted"/>
<keyword evidence="1" id="KW-1185">Reference proteome</keyword>
<evidence type="ECO:0000313" key="2">
    <source>
        <dbReference type="RefSeq" id="XP_010242210.1"/>
    </source>
</evidence>
<dbReference type="RefSeq" id="XP_010242210.1">
    <property type="nucleotide sequence ID" value="XM_010243908.2"/>
</dbReference>
<gene>
    <name evidence="2" type="primary">LOC104586620</name>
</gene>
<evidence type="ECO:0000313" key="1">
    <source>
        <dbReference type="Proteomes" id="UP000189703"/>
    </source>
</evidence>
<dbReference type="OrthoDB" id="1917939at2759"/>
<reference evidence="2" key="1">
    <citation type="submission" date="2025-08" db="UniProtKB">
        <authorList>
            <consortium name="RefSeq"/>
        </authorList>
    </citation>
    <scope>IDENTIFICATION</scope>
</reference>
<protein>
    <submittedName>
        <fullName evidence="2">Uncharacterized protein LOC104586620 isoform X2</fullName>
    </submittedName>
</protein>
<sequence length="628" mass="71129">MNRLPEITDILTKLALHLQSELPSPGDEEVCDPAISSLNQSLNLNEVSRVRVLDTALSLMCFKAPKVFGSEIEYMVNTVVTVLSSTISCKVLRFQKEEFLQVGSSISSCECSELVRVCVDVLDRLEGHASLFHLLFSAILRVASSSSCYQTLFPLNWILNVKSSFKRNLPISKLHRLLQEEITFNNQGMALRGSTSILQLQVGLVSSILDALAQPMWWGIPAEVGSNLPFSRAYFPNNHRLLVALAGSISGKSFLHLVHLVTELLPHVNAHSNPTVRQRAAIKGMIDWKFIWAMLIDFPCWFFFAAALLFSGENCEVNFLSNYTSQAGEDEQTHDVEPYRAAAARYLAWIIRPTDESHCDFLVDFLDKISGSWAMKKYCLGMHNNEKVGCKKKLKFKDIKKDYLASNEYDGQTVRLWIKEFQDGYLRYWNKTGNGICRSEARAPHAFSPQQNLLFRRIPLGIFIGYYSSIEEEGCELLLHYAATGAILLSGETQVAGLEHTEQKPRMHSNDKGPISWFKESQKKETVARACLVLELFDAIEDISASIFEVEERRLGFMYRLKVKAVKYLVKCIEELLQCQHDEDEGGVLMLMDLHRRLVQWSHHFPASSALDDVVRTLNCKISSKKVQ</sequence>
<dbReference type="GeneID" id="104586620"/>
<organism evidence="1 2">
    <name type="scientific">Nelumbo nucifera</name>
    <name type="common">Sacred lotus</name>
    <dbReference type="NCBI Taxonomy" id="4432"/>
    <lineage>
        <taxon>Eukaryota</taxon>
        <taxon>Viridiplantae</taxon>
        <taxon>Streptophyta</taxon>
        <taxon>Embryophyta</taxon>
        <taxon>Tracheophyta</taxon>
        <taxon>Spermatophyta</taxon>
        <taxon>Magnoliopsida</taxon>
        <taxon>Proteales</taxon>
        <taxon>Nelumbonaceae</taxon>
        <taxon>Nelumbo</taxon>
    </lineage>
</organism>
<name>A0A1U7Z5V0_NELNU</name>
<dbReference type="PANTHER" id="PTHR48221:SF2">
    <property type="entry name" value="ACYL-COA SYNTHETASE FAMILY PROTEIN"/>
    <property type="match status" value="1"/>
</dbReference>
<accession>A0A1U7Z5V0</accession>